<evidence type="ECO:0000313" key="3">
    <source>
        <dbReference type="EMBL" id="OOQ83186.1"/>
    </source>
</evidence>
<name>A0A1S9RCR8_PENBI</name>
<protein>
    <recommendedName>
        <fullName evidence="2">Beta-lactamase-related domain-containing protein</fullName>
    </recommendedName>
</protein>
<dbReference type="InterPro" id="IPR012338">
    <property type="entry name" value="Beta-lactam/transpept-like"/>
</dbReference>
<comment type="similarity">
    <text evidence="1">Belongs to the peptidase S12 family.</text>
</comment>
<evidence type="ECO:0000259" key="2">
    <source>
        <dbReference type="Pfam" id="PF00144"/>
    </source>
</evidence>
<accession>A0A1S9RCR8</accession>
<gene>
    <name evidence="3" type="ORF">PEBR_36247</name>
</gene>
<dbReference type="PANTHER" id="PTHR46825:SF14">
    <property type="entry name" value="BETA-LACTAMASE-RELATED DOMAIN-CONTAINING PROTEIN"/>
    <property type="match status" value="1"/>
</dbReference>
<dbReference type="Gene3D" id="3.40.710.10">
    <property type="entry name" value="DD-peptidase/beta-lactamase superfamily"/>
    <property type="match status" value="1"/>
</dbReference>
<evidence type="ECO:0000256" key="1">
    <source>
        <dbReference type="ARBA" id="ARBA00038215"/>
    </source>
</evidence>
<organism evidence="3 4">
    <name type="scientific">Penicillium brasilianum</name>
    <dbReference type="NCBI Taxonomy" id="104259"/>
    <lineage>
        <taxon>Eukaryota</taxon>
        <taxon>Fungi</taxon>
        <taxon>Dikarya</taxon>
        <taxon>Ascomycota</taxon>
        <taxon>Pezizomycotina</taxon>
        <taxon>Eurotiomycetes</taxon>
        <taxon>Eurotiomycetidae</taxon>
        <taxon>Eurotiales</taxon>
        <taxon>Aspergillaceae</taxon>
        <taxon>Penicillium</taxon>
    </lineage>
</organism>
<dbReference type="InterPro" id="IPR001466">
    <property type="entry name" value="Beta-lactam-related"/>
</dbReference>
<dbReference type="EMBL" id="LJBN01000202">
    <property type="protein sequence ID" value="OOQ83186.1"/>
    <property type="molecule type" value="Genomic_DNA"/>
</dbReference>
<dbReference type="Proteomes" id="UP000190744">
    <property type="component" value="Unassembled WGS sequence"/>
</dbReference>
<feature type="domain" description="Beta-lactamase-related" evidence="2">
    <location>
        <begin position="22"/>
        <end position="410"/>
    </location>
</feature>
<dbReference type="AlphaFoldDB" id="A0A1S9RCR8"/>
<dbReference type="InterPro" id="IPR050491">
    <property type="entry name" value="AmpC-like"/>
</dbReference>
<dbReference type="PANTHER" id="PTHR46825">
    <property type="entry name" value="D-ALANYL-D-ALANINE-CARBOXYPEPTIDASE/ENDOPEPTIDASE AMPH"/>
    <property type="match status" value="1"/>
</dbReference>
<reference evidence="4" key="1">
    <citation type="submission" date="2015-09" db="EMBL/GenBank/DDBJ databases">
        <authorList>
            <person name="Fill T.P."/>
            <person name="Baretta J.F."/>
            <person name="de Almeida L.G."/>
            <person name="Rocha M."/>
            <person name="de Souza D.H."/>
            <person name="Malavazi I."/>
            <person name="Cerdeira L.T."/>
            <person name="Hong H."/>
            <person name="Samborskyy M."/>
            <person name="de Vasconcelos A.T."/>
            <person name="Leadlay P."/>
            <person name="Rodrigues-Filho E."/>
        </authorList>
    </citation>
    <scope>NUCLEOTIDE SEQUENCE [LARGE SCALE GENOMIC DNA]</scope>
    <source>
        <strain evidence="4">LaBioMMi 136</strain>
    </source>
</reference>
<dbReference type="SUPFAM" id="SSF56601">
    <property type="entry name" value="beta-lactamase/transpeptidase-like"/>
    <property type="match status" value="1"/>
</dbReference>
<evidence type="ECO:0000313" key="4">
    <source>
        <dbReference type="Proteomes" id="UP000190744"/>
    </source>
</evidence>
<dbReference type="Pfam" id="PF00144">
    <property type="entry name" value="Beta-lactamase"/>
    <property type="match status" value="1"/>
</dbReference>
<comment type="caution">
    <text evidence="3">The sequence shown here is derived from an EMBL/GenBank/DDBJ whole genome shotgun (WGS) entry which is preliminary data.</text>
</comment>
<sequence length="572" mass="63236">MERSEARSKIRDRLEIAWKDVEEATKTANSPSISVGIIHGLENIPIFRKSYGLRNCEAELTADEDTSYVIGSCSKMITCTAIGILVGDNRLAWSDPIRNHLPTFDSLGDPIIGEKATIIDLCRHCTGLGDASTIIAGPGGMILNKAEDHISLVNALPTANDSGQRFQKDWWYSNVAFGLLAQIIEKVSGMPFSEFLQKRIFQPLRMSHTNVMESVLEANANIAFPYVRLSDGRWSKVATNMAAQAHGPVLASIAMRSSVNDMLAFMAAVMNQYDEERGLDTLQPLVNSRSTNPLQQIGPMWNYWWTRPVDDGFENNSAYTLGWYRTTMPTAALGICSYNRSGDLQRTYLHASNILGKDSTKHTLYGHNGNSNGFVATAYVFPDDRTAIVALSNAASAGDAAETASRIMLQALFNLKPRVSSLQPLRDSRDRCLRSHASMIGDWGRGRDTSRFTGALKDFKGTYVGLNTVRISILATQSNDSSNEPAQLAVQFGDNPASQCALEPYNADMFSFLPLDLETLLSRGMLAWHHYKMGILEFIRDEDKGTVAGFGWKWDSYEQPSLWVRDQAGMGP</sequence>
<proteinExistence type="inferred from homology"/>